<reference evidence="5 6" key="1">
    <citation type="journal article" date="2020" name="Nat. Food">
        <title>A phased Vanilla planifolia genome enables genetic improvement of flavour and production.</title>
        <authorList>
            <person name="Hasing T."/>
            <person name="Tang H."/>
            <person name="Brym M."/>
            <person name="Khazi F."/>
            <person name="Huang T."/>
            <person name="Chambers A.H."/>
        </authorList>
    </citation>
    <scope>NUCLEOTIDE SEQUENCE [LARGE SCALE GENOMIC DNA]</scope>
    <source>
        <tissue evidence="5">Leaf</tissue>
    </source>
</reference>
<evidence type="ECO:0000313" key="5">
    <source>
        <dbReference type="EMBL" id="KAG0490341.1"/>
    </source>
</evidence>
<evidence type="ECO:0000256" key="2">
    <source>
        <dbReference type="SAM" id="Coils"/>
    </source>
</evidence>
<feature type="coiled-coil region" evidence="2">
    <location>
        <begin position="343"/>
        <end position="407"/>
    </location>
</feature>
<feature type="region of interest" description="Disordered" evidence="3">
    <location>
        <begin position="70"/>
        <end position="94"/>
    </location>
</feature>
<name>A0A835RDN2_VANPL</name>
<comment type="similarity">
    <text evidence="1">Belongs to the remorin family.</text>
</comment>
<evidence type="ECO:0000259" key="4">
    <source>
        <dbReference type="Pfam" id="PF03763"/>
    </source>
</evidence>
<evidence type="ECO:0000256" key="1">
    <source>
        <dbReference type="ARBA" id="ARBA00005711"/>
    </source>
</evidence>
<dbReference type="OrthoDB" id="550575at2759"/>
<feature type="domain" description="Remorin C-terminal" evidence="4">
    <location>
        <begin position="331"/>
        <end position="434"/>
    </location>
</feature>
<dbReference type="Pfam" id="PF03763">
    <property type="entry name" value="Remorin_C"/>
    <property type="match status" value="1"/>
</dbReference>
<feature type="region of interest" description="Disordered" evidence="3">
    <location>
        <begin position="217"/>
        <end position="293"/>
    </location>
</feature>
<accession>A0A835RDN2</accession>
<evidence type="ECO:0000313" key="6">
    <source>
        <dbReference type="Proteomes" id="UP000639772"/>
    </source>
</evidence>
<keyword evidence="2" id="KW-0175">Coiled coil</keyword>
<protein>
    <recommendedName>
        <fullName evidence="4">Remorin C-terminal domain-containing protein</fullName>
    </recommendedName>
</protein>
<sequence>MVMVMTRRKHTLDYSSACSSNRKRLDHRFRTRSNNTRCSAAVAAAKSSAYSLSQDYDDIAALSEVSEEGHVRNGPVVEDDSPPMPRRRSVAAGNSSELRKVMAAMDRCRVQESSLGSCAAWTVDSLLERQPPTPSPICSSPVSSLTSEICCASQLRSTDNSLATANHLSVDSSCITSSAAKRSSAPVETAACPSELGMLALDKNPFPFVKRERGVPSRRSRISKVQLRRARRLRADRTPSEHTNFGKTGLETEGRLPTVSEAEDEDVGWRRSMHHSSVPNDGYYNSDGSSMENEYERSDVDSTMDDCHGFAEPPAAITFCVNERKKWREEAVERLAEWKQTRTMKLMNKLKKKEASIEAWEKKKIMQAKMGMTKLEAKLDKERNKGLKKLQRNVIAAQVKAERKKTKERATTSKKIAAVMATFEKMALTRKTPWRLFFF</sequence>
<evidence type="ECO:0000256" key="3">
    <source>
        <dbReference type="SAM" id="MobiDB-lite"/>
    </source>
</evidence>
<organism evidence="5 6">
    <name type="scientific">Vanilla planifolia</name>
    <name type="common">Vanilla</name>
    <dbReference type="NCBI Taxonomy" id="51239"/>
    <lineage>
        <taxon>Eukaryota</taxon>
        <taxon>Viridiplantae</taxon>
        <taxon>Streptophyta</taxon>
        <taxon>Embryophyta</taxon>
        <taxon>Tracheophyta</taxon>
        <taxon>Spermatophyta</taxon>
        <taxon>Magnoliopsida</taxon>
        <taxon>Liliopsida</taxon>
        <taxon>Asparagales</taxon>
        <taxon>Orchidaceae</taxon>
        <taxon>Vanilloideae</taxon>
        <taxon>Vanilleae</taxon>
        <taxon>Vanilla</taxon>
    </lineage>
</organism>
<dbReference type="InterPro" id="IPR005516">
    <property type="entry name" value="Remorin_C"/>
</dbReference>
<dbReference type="AlphaFoldDB" id="A0A835RDN2"/>
<feature type="compositionally biased region" description="Basic residues" evidence="3">
    <location>
        <begin position="217"/>
        <end position="232"/>
    </location>
</feature>
<dbReference type="Proteomes" id="UP000639772">
    <property type="component" value="Chromosome 3"/>
</dbReference>
<proteinExistence type="inferred from homology"/>
<dbReference type="EMBL" id="JADCNM010000003">
    <property type="protein sequence ID" value="KAG0490341.1"/>
    <property type="molecule type" value="Genomic_DNA"/>
</dbReference>
<gene>
    <name evidence="5" type="ORF">HPP92_007204</name>
</gene>
<comment type="caution">
    <text evidence="5">The sequence shown here is derived from an EMBL/GenBank/DDBJ whole genome shotgun (WGS) entry which is preliminary data.</text>
</comment>